<dbReference type="AlphaFoldDB" id="A0A1T4P181"/>
<dbReference type="OrthoDB" id="10018080at2"/>
<gene>
    <name evidence="1" type="ORF">SAMN02745110_01805</name>
</gene>
<sequence>MSKFSGKCDFYDSVVAIHCDGDINKLEKYLGNTDIYILGLDDRYHKVKCETEKDAVKYYPYIIGIMVHNGEEGRNKIILSSDSFIDKEEKEWLEWKIEDVFKYWRKCKRKKELFTAEKFLNQDCFGYGETMEEVANRIAEYGKKADFKDIHDSTHEYFRKIWYEEMIRVGYAPHKAFDWIYKDIFASRDTIELRLGKEVADEIFGGKTE</sequence>
<protein>
    <submittedName>
        <fullName evidence="1">Uncharacterized protein</fullName>
    </submittedName>
</protein>
<evidence type="ECO:0000313" key="1">
    <source>
        <dbReference type="EMBL" id="SJZ85233.1"/>
    </source>
</evidence>
<dbReference type="EMBL" id="FUXA01000010">
    <property type="protein sequence ID" value="SJZ85233.1"/>
    <property type="molecule type" value="Genomic_DNA"/>
</dbReference>
<proteinExistence type="predicted"/>
<accession>A0A1T4P181</accession>
<reference evidence="1 2" key="1">
    <citation type="submission" date="2017-02" db="EMBL/GenBank/DDBJ databases">
        <authorList>
            <person name="Peterson S.W."/>
        </authorList>
    </citation>
    <scope>NUCLEOTIDE SEQUENCE [LARGE SCALE GENOMIC DNA]</scope>
    <source>
        <strain evidence="1 2">ATCC 17233</strain>
    </source>
</reference>
<dbReference type="RefSeq" id="WP_078787626.1">
    <property type="nucleotide sequence ID" value="NZ_FMTO01000009.1"/>
</dbReference>
<name>A0A1T4P181_9FIRM</name>
<keyword evidence="2" id="KW-1185">Reference proteome</keyword>
<organism evidence="1 2">
    <name type="scientific">Eubacterium ruminantium</name>
    <dbReference type="NCBI Taxonomy" id="42322"/>
    <lineage>
        <taxon>Bacteria</taxon>
        <taxon>Bacillati</taxon>
        <taxon>Bacillota</taxon>
        <taxon>Clostridia</taxon>
        <taxon>Eubacteriales</taxon>
        <taxon>Eubacteriaceae</taxon>
        <taxon>Eubacterium</taxon>
    </lineage>
</organism>
<evidence type="ECO:0000313" key="2">
    <source>
        <dbReference type="Proteomes" id="UP000189857"/>
    </source>
</evidence>
<dbReference type="Proteomes" id="UP000189857">
    <property type="component" value="Unassembled WGS sequence"/>
</dbReference>